<evidence type="ECO:0000256" key="5">
    <source>
        <dbReference type="ARBA" id="ARBA00022741"/>
    </source>
</evidence>
<evidence type="ECO:0000313" key="21">
    <source>
        <dbReference type="Proteomes" id="UP000032740"/>
    </source>
</evidence>
<dbReference type="EC" id="2.8.1.4" evidence="13 18"/>
<dbReference type="FunFam" id="3.40.50.620:FF:000053">
    <property type="entry name" value="Probable tRNA sulfurtransferase"/>
    <property type="match status" value="1"/>
</dbReference>
<dbReference type="PANTHER" id="PTHR43209">
    <property type="entry name" value="TRNA SULFURTRANSFERASE"/>
    <property type="match status" value="1"/>
</dbReference>
<dbReference type="OrthoDB" id="9773948at2"/>
<evidence type="ECO:0000256" key="15">
    <source>
        <dbReference type="ARBA" id="ARBA00075337"/>
    </source>
</evidence>
<keyword evidence="8 18" id="KW-0784">Thiamine biosynthesis</keyword>
<dbReference type="HOGENOM" id="CLU_037952_4_0_14"/>
<protein>
    <recommendedName>
        <fullName evidence="14 18">Probable tRNA sulfurtransferase</fullName>
        <ecNumber evidence="13 18">2.8.1.4</ecNumber>
    </recommendedName>
    <alternativeName>
        <fullName evidence="15 18">Sulfur carrier protein ThiS sulfurtransferase</fullName>
    </alternativeName>
    <alternativeName>
        <fullName evidence="16 18">Thiamine biosynthesis protein ThiI</fullName>
    </alternativeName>
    <alternativeName>
        <fullName evidence="17 18">tRNA 4-thiouridine synthase</fullName>
    </alternativeName>
</protein>
<dbReference type="InterPro" id="IPR050102">
    <property type="entry name" value="tRNA_sulfurtransferase_ThiI"/>
</dbReference>
<evidence type="ECO:0000256" key="4">
    <source>
        <dbReference type="ARBA" id="ARBA00022679"/>
    </source>
</evidence>
<evidence type="ECO:0000256" key="8">
    <source>
        <dbReference type="ARBA" id="ARBA00022977"/>
    </source>
</evidence>
<feature type="binding site" evidence="18">
    <location>
        <begin position="183"/>
        <end position="184"/>
    </location>
    <ligand>
        <name>ATP</name>
        <dbReference type="ChEBI" id="CHEBI:30616"/>
    </ligand>
</feature>
<dbReference type="HAMAP" id="MF_00021">
    <property type="entry name" value="ThiI"/>
    <property type="match status" value="1"/>
</dbReference>
<dbReference type="PANTHER" id="PTHR43209:SF1">
    <property type="entry name" value="TRNA SULFURTRANSFERASE"/>
    <property type="match status" value="1"/>
</dbReference>
<dbReference type="SMART" id="SM00981">
    <property type="entry name" value="THUMP"/>
    <property type="match status" value="1"/>
</dbReference>
<feature type="binding site" evidence="18">
    <location>
        <position position="267"/>
    </location>
    <ligand>
        <name>ATP</name>
        <dbReference type="ChEBI" id="CHEBI:30616"/>
    </ligand>
</feature>
<dbReference type="GO" id="GO:0009229">
    <property type="term" value="P:thiamine diphosphate biosynthetic process"/>
    <property type="evidence" value="ECO:0007669"/>
    <property type="project" value="UniProtKB-UniRule"/>
</dbReference>
<feature type="binding site" evidence="18">
    <location>
        <position position="298"/>
    </location>
    <ligand>
        <name>ATP</name>
        <dbReference type="ChEBI" id="CHEBI:30616"/>
    </ligand>
</feature>
<sequence length="418" mass="48051">MKSEKILIRFGDLVLKGKNKHTFIKQVRSLLKEKMKKLEVKFLFQHDRIYIDFDEKIEKQVVKQLSYVSGIQSYSFVYQTTNNLDDILETAKKILEKDIKEKVRFKIETKRADKLYPLTSQEITREIAPRLLANFDHLLKVDVKNPEKTLHIEVRKEATYLYMETLKAMGGFPVGIGGKGLLMLSGGIDSPVAGYLAMKQGIAIELFHFESTPLTPLESVQKVVDLAKVLSRYMPNTTIKLHLVPFRETHEAILKNVSDPYIINIMRRMMYRLAERYANLKDILCIINGESVGQVASQTLQSIKTVENVTNIPILRPLITNDKQEIIKISKDIESYDISIRAFNDCCTVYVPKNPIIRPTVEDALKEESKFDYEPLLEEALKNIQTLRINPDTDFVIYEHGFEVTDAIKAYKEEGGML</sequence>
<dbReference type="CDD" id="cd11716">
    <property type="entry name" value="THUMP_ThiI"/>
    <property type="match status" value="1"/>
</dbReference>
<dbReference type="InterPro" id="IPR003720">
    <property type="entry name" value="tRNA_STrfase"/>
</dbReference>
<dbReference type="Pfam" id="PF02926">
    <property type="entry name" value="THUMP"/>
    <property type="match status" value="1"/>
</dbReference>
<dbReference type="UniPathway" id="UPA00060"/>
<comment type="function">
    <text evidence="11 18">Catalyzes the ATP-dependent transfer of a sulfur to tRNA to produce 4-thiouridine in position 8 of tRNAs, which functions as a near-UV photosensor. Also catalyzes the transfer of sulfur to the sulfur carrier protein ThiS, forming ThiS-thiocarboxylate. This is a step in the synthesis of thiazole, in the thiamine biosynthesis pathway. The sulfur is donated as persulfide by IscS.</text>
</comment>
<keyword evidence="2 18" id="KW-0963">Cytoplasm</keyword>
<keyword evidence="3 18" id="KW-0820">tRNA-binding</keyword>
<dbReference type="InterPro" id="IPR004114">
    <property type="entry name" value="THUMP_dom"/>
</dbReference>
<proteinExistence type="inferred from homology"/>
<dbReference type="STRING" id="1318466.BN85402420"/>
<organism evidence="20 21">
    <name type="scientific">Alteracholeplasma palmae (strain ATCC 49389 / J233)</name>
    <name type="common">Acholeplasma palmae</name>
    <dbReference type="NCBI Taxonomy" id="1318466"/>
    <lineage>
        <taxon>Bacteria</taxon>
        <taxon>Bacillati</taxon>
        <taxon>Mycoplasmatota</taxon>
        <taxon>Mollicutes</taxon>
        <taxon>Acholeplasmatales</taxon>
        <taxon>Acholeplasmataceae</taxon>
        <taxon>Acholeplasma</taxon>
    </lineage>
</organism>
<comment type="subcellular location">
    <subcellularLocation>
        <location evidence="1 18">Cytoplasm</location>
    </subcellularLocation>
</comment>
<evidence type="ECO:0000256" key="11">
    <source>
        <dbReference type="ARBA" id="ARBA00058382"/>
    </source>
</evidence>
<dbReference type="Gene3D" id="3.30.2130.30">
    <property type="match status" value="1"/>
</dbReference>
<dbReference type="GO" id="GO:0052837">
    <property type="term" value="P:thiazole biosynthetic process"/>
    <property type="evidence" value="ECO:0007669"/>
    <property type="project" value="TreeGrafter"/>
</dbReference>
<comment type="pathway">
    <text evidence="18">Cofactor biosynthesis; thiamine diphosphate biosynthesis.</text>
</comment>
<evidence type="ECO:0000259" key="19">
    <source>
        <dbReference type="PROSITE" id="PS51165"/>
    </source>
</evidence>
<dbReference type="InterPro" id="IPR049961">
    <property type="entry name" value="ThiI_N"/>
</dbReference>
<dbReference type="Gene3D" id="3.40.50.620">
    <property type="entry name" value="HUPs"/>
    <property type="match status" value="1"/>
</dbReference>
<dbReference type="PROSITE" id="PS51165">
    <property type="entry name" value="THUMP"/>
    <property type="match status" value="1"/>
</dbReference>
<evidence type="ECO:0000256" key="14">
    <source>
        <dbReference type="ARBA" id="ARBA00071867"/>
    </source>
</evidence>
<reference evidence="20 21" key="1">
    <citation type="journal article" date="2013" name="J. Mol. Microbiol. Biotechnol.">
        <title>Analysis of the Complete Genomes of Acholeplasma brassicae , A. palmae and A. laidlawii and Their Comparison to the Obligate Parasites from ' Candidatus Phytoplasma'.</title>
        <authorList>
            <person name="Kube M."/>
            <person name="Siewert C."/>
            <person name="Migdoll A.M."/>
            <person name="Duduk B."/>
            <person name="Holz S."/>
            <person name="Rabus R."/>
            <person name="Seemuller E."/>
            <person name="Mitrovic J."/>
            <person name="Muller I."/>
            <person name="Buttner C."/>
            <person name="Reinhardt R."/>
        </authorList>
    </citation>
    <scope>NUCLEOTIDE SEQUENCE [LARGE SCALE GENOMIC DNA]</scope>
    <source>
        <strain evidence="20 21">J233</strain>
    </source>
</reference>
<keyword evidence="21" id="KW-1185">Reference proteome</keyword>
<dbReference type="GO" id="GO:0000049">
    <property type="term" value="F:tRNA binding"/>
    <property type="evidence" value="ECO:0007669"/>
    <property type="project" value="UniProtKB-UniRule"/>
</dbReference>
<dbReference type="GO" id="GO:0005829">
    <property type="term" value="C:cytosol"/>
    <property type="evidence" value="ECO:0007669"/>
    <property type="project" value="TreeGrafter"/>
</dbReference>
<dbReference type="CDD" id="cd01712">
    <property type="entry name" value="PPase_ThiI"/>
    <property type="match status" value="1"/>
</dbReference>
<evidence type="ECO:0000256" key="2">
    <source>
        <dbReference type="ARBA" id="ARBA00022490"/>
    </source>
</evidence>
<dbReference type="Pfam" id="PF22025">
    <property type="entry name" value="ThiI_fer"/>
    <property type="match status" value="1"/>
</dbReference>
<dbReference type="InterPro" id="IPR049962">
    <property type="entry name" value="THUMP_ThiI"/>
</dbReference>
<evidence type="ECO:0000256" key="1">
    <source>
        <dbReference type="ARBA" id="ARBA00004496"/>
    </source>
</evidence>
<keyword evidence="5 18" id="KW-0547">Nucleotide-binding</keyword>
<evidence type="ECO:0000256" key="17">
    <source>
        <dbReference type="ARBA" id="ARBA00080570"/>
    </source>
</evidence>
<evidence type="ECO:0000256" key="10">
    <source>
        <dbReference type="ARBA" id="ARBA00052330"/>
    </source>
</evidence>
<feature type="binding site" evidence="18">
    <location>
        <position position="289"/>
    </location>
    <ligand>
        <name>ATP</name>
        <dbReference type="ChEBI" id="CHEBI:30616"/>
    </ligand>
</feature>
<dbReference type="GO" id="GO:0004810">
    <property type="term" value="F:CCA tRNA nucleotidyltransferase activity"/>
    <property type="evidence" value="ECO:0007669"/>
    <property type="project" value="InterPro"/>
</dbReference>
<dbReference type="KEGG" id="apal:BN85402420"/>
<name>U4KJT4_ALTPJ</name>
<feature type="domain" description="THUMP" evidence="19">
    <location>
        <begin position="59"/>
        <end position="165"/>
    </location>
</feature>
<comment type="similarity">
    <text evidence="12 18">Belongs to the ThiI family.</text>
</comment>
<dbReference type="Pfam" id="PF02568">
    <property type="entry name" value="ThiI"/>
    <property type="match status" value="1"/>
</dbReference>
<evidence type="ECO:0000256" key="7">
    <source>
        <dbReference type="ARBA" id="ARBA00022884"/>
    </source>
</evidence>
<dbReference type="AlphaFoldDB" id="U4KJT4"/>
<comment type="catalytic activity">
    <reaction evidence="9 18">
        <text>[ThiI sulfur-carrier protein]-S-sulfanyl-L-cysteine + a uridine in tRNA + 2 reduced [2Fe-2S]-[ferredoxin] + ATP + H(+) = [ThiI sulfur-carrier protein]-L-cysteine + a 4-thiouridine in tRNA + 2 oxidized [2Fe-2S]-[ferredoxin] + AMP + diphosphate</text>
        <dbReference type="Rhea" id="RHEA:24176"/>
        <dbReference type="Rhea" id="RHEA-COMP:10000"/>
        <dbReference type="Rhea" id="RHEA-COMP:10001"/>
        <dbReference type="Rhea" id="RHEA-COMP:13337"/>
        <dbReference type="Rhea" id="RHEA-COMP:13338"/>
        <dbReference type="Rhea" id="RHEA-COMP:13339"/>
        <dbReference type="Rhea" id="RHEA-COMP:13340"/>
        <dbReference type="ChEBI" id="CHEBI:15378"/>
        <dbReference type="ChEBI" id="CHEBI:29950"/>
        <dbReference type="ChEBI" id="CHEBI:30616"/>
        <dbReference type="ChEBI" id="CHEBI:33019"/>
        <dbReference type="ChEBI" id="CHEBI:33737"/>
        <dbReference type="ChEBI" id="CHEBI:33738"/>
        <dbReference type="ChEBI" id="CHEBI:61963"/>
        <dbReference type="ChEBI" id="CHEBI:65315"/>
        <dbReference type="ChEBI" id="CHEBI:136798"/>
        <dbReference type="ChEBI" id="CHEBI:456215"/>
        <dbReference type="EC" id="2.8.1.4"/>
    </reaction>
</comment>
<accession>U4KJT4</accession>
<keyword evidence="6 18" id="KW-0067">ATP-binding</keyword>
<feature type="binding site" evidence="18">
    <location>
        <begin position="208"/>
        <end position="209"/>
    </location>
    <ligand>
        <name>ATP</name>
        <dbReference type="ChEBI" id="CHEBI:30616"/>
    </ligand>
</feature>
<dbReference type="InterPro" id="IPR020536">
    <property type="entry name" value="ThiI_AANH"/>
</dbReference>
<gene>
    <name evidence="18 20" type="primary">thiI</name>
    <name evidence="20" type="ORF">BN85402420</name>
</gene>
<dbReference type="InterPro" id="IPR054173">
    <property type="entry name" value="ThiI_fer"/>
</dbReference>
<dbReference type="EMBL" id="FO681347">
    <property type="protein sequence ID" value="CCV63819.1"/>
    <property type="molecule type" value="Genomic_DNA"/>
</dbReference>
<evidence type="ECO:0000256" key="16">
    <source>
        <dbReference type="ARBA" id="ARBA00077849"/>
    </source>
</evidence>
<evidence type="ECO:0000256" key="12">
    <source>
        <dbReference type="ARBA" id="ARBA00061472"/>
    </source>
</evidence>
<comment type="catalytic activity">
    <reaction evidence="10 18">
        <text>[ThiS sulfur-carrier protein]-C-terminal Gly-Gly-AMP + S-sulfanyl-L-cysteinyl-[cysteine desulfurase] + AH2 = [ThiS sulfur-carrier protein]-C-terminal-Gly-aminoethanethioate + L-cysteinyl-[cysteine desulfurase] + A + AMP + 2 H(+)</text>
        <dbReference type="Rhea" id="RHEA:43340"/>
        <dbReference type="Rhea" id="RHEA-COMP:12157"/>
        <dbReference type="Rhea" id="RHEA-COMP:12158"/>
        <dbReference type="Rhea" id="RHEA-COMP:12910"/>
        <dbReference type="Rhea" id="RHEA-COMP:19908"/>
        <dbReference type="ChEBI" id="CHEBI:13193"/>
        <dbReference type="ChEBI" id="CHEBI:15378"/>
        <dbReference type="ChEBI" id="CHEBI:17499"/>
        <dbReference type="ChEBI" id="CHEBI:29950"/>
        <dbReference type="ChEBI" id="CHEBI:61963"/>
        <dbReference type="ChEBI" id="CHEBI:90618"/>
        <dbReference type="ChEBI" id="CHEBI:232372"/>
        <dbReference type="ChEBI" id="CHEBI:456215"/>
    </reaction>
</comment>
<dbReference type="Proteomes" id="UP000032740">
    <property type="component" value="Chromosome"/>
</dbReference>
<dbReference type="RefSeq" id="WP_026655439.1">
    <property type="nucleotide sequence ID" value="NC_022538.1"/>
</dbReference>
<evidence type="ECO:0000256" key="13">
    <source>
        <dbReference type="ARBA" id="ARBA00066827"/>
    </source>
</evidence>
<dbReference type="InterPro" id="IPR014729">
    <property type="entry name" value="Rossmann-like_a/b/a_fold"/>
</dbReference>
<evidence type="ECO:0000256" key="6">
    <source>
        <dbReference type="ARBA" id="ARBA00022840"/>
    </source>
</evidence>
<keyword evidence="7 18" id="KW-0694">RNA-binding</keyword>
<evidence type="ECO:0000256" key="9">
    <source>
        <dbReference type="ARBA" id="ARBA00050570"/>
    </source>
</evidence>
<evidence type="ECO:0000256" key="3">
    <source>
        <dbReference type="ARBA" id="ARBA00022555"/>
    </source>
</evidence>
<dbReference type="SUPFAM" id="SSF52402">
    <property type="entry name" value="Adenine nucleotide alpha hydrolases-like"/>
    <property type="match status" value="1"/>
</dbReference>
<dbReference type="NCBIfam" id="TIGR00342">
    <property type="entry name" value="tRNA uracil 4-sulfurtransferase ThiI"/>
    <property type="match status" value="1"/>
</dbReference>
<dbReference type="GO" id="GO:0002937">
    <property type="term" value="P:tRNA 4-thiouridine biosynthesis"/>
    <property type="evidence" value="ECO:0007669"/>
    <property type="project" value="TreeGrafter"/>
</dbReference>
<dbReference type="GO" id="GO:0140741">
    <property type="term" value="F:tRNA-uracil-4 sulfurtransferase activity"/>
    <property type="evidence" value="ECO:0007669"/>
    <property type="project" value="UniProtKB-EC"/>
</dbReference>
<evidence type="ECO:0000313" key="20">
    <source>
        <dbReference type="EMBL" id="CCV63819.1"/>
    </source>
</evidence>
<dbReference type="SUPFAM" id="SSF143437">
    <property type="entry name" value="THUMP domain-like"/>
    <property type="match status" value="1"/>
</dbReference>
<evidence type="ECO:0000256" key="18">
    <source>
        <dbReference type="HAMAP-Rule" id="MF_00021"/>
    </source>
</evidence>
<keyword evidence="4 18" id="KW-0808">Transferase</keyword>
<dbReference type="GO" id="GO:0005524">
    <property type="term" value="F:ATP binding"/>
    <property type="evidence" value="ECO:0007669"/>
    <property type="project" value="UniProtKB-UniRule"/>
</dbReference>
<dbReference type="GO" id="GO:0009228">
    <property type="term" value="P:thiamine biosynthetic process"/>
    <property type="evidence" value="ECO:0007669"/>
    <property type="project" value="UniProtKB-KW"/>
</dbReference>